<dbReference type="InterPro" id="IPR040698">
    <property type="entry name" value="HZS_alpha_mid"/>
</dbReference>
<gene>
    <name evidence="2" type="ORF">S01H1_35680</name>
</gene>
<organism evidence="2">
    <name type="scientific">marine sediment metagenome</name>
    <dbReference type="NCBI Taxonomy" id="412755"/>
    <lineage>
        <taxon>unclassified sequences</taxon>
        <taxon>metagenomes</taxon>
        <taxon>ecological metagenomes</taxon>
    </lineage>
</organism>
<reference evidence="2" key="1">
    <citation type="journal article" date="2014" name="Front. Microbiol.">
        <title>High frequency of phylogenetically diverse reductive dehalogenase-homologous genes in deep subseafloor sedimentary metagenomes.</title>
        <authorList>
            <person name="Kawai M."/>
            <person name="Futagami T."/>
            <person name="Toyoda A."/>
            <person name="Takaki Y."/>
            <person name="Nishi S."/>
            <person name="Hori S."/>
            <person name="Arai W."/>
            <person name="Tsubouchi T."/>
            <person name="Morono Y."/>
            <person name="Uchiyama I."/>
            <person name="Ito T."/>
            <person name="Fujiyama A."/>
            <person name="Inagaki F."/>
            <person name="Takami H."/>
        </authorList>
    </citation>
    <scope>NUCLEOTIDE SEQUENCE</scope>
    <source>
        <strain evidence="2">Expedition CK06-06</strain>
    </source>
</reference>
<evidence type="ECO:0000313" key="2">
    <source>
        <dbReference type="EMBL" id="GAG13015.1"/>
    </source>
</evidence>
<protein>
    <recommendedName>
        <fullName evidence="1">Hydrazine synthase alpha subunit middle domain-containing protein</fullName>
    </recommendedName>
</protein>
<proteinExistence type="predicted"/>
<name>X0V4K3_9ZZZZ</name>
<dbReference type="Pfam" id="PF18582">
    <property type="entry name" value="HZS_alpha"/>
    <property type="match status" value="1"/>
</dbReference>
<sequence length="270" mass="30041">GHRLLVMNSRGQTREIYRLPSELKKAGVECHEPRPLRARPREPVIPPRSDPQQATGRLILQDVYTGRRMEGVKRGDIKKLLVLDSLPKPINYSGKMPPMSFGGTYTLERILGTVPVEPDGSAYMEVPALRSLFFVALDENNNSVKRMHSFLVVMPGETTSCVGCHEQRQMSPFSPKAGTLQALSRPPSQLSPLVGIPDVFDYPRDIQPILDKHCLTCHDYDQRAGGVILTGDHGPIFSHSYFTLTARQLFSDGRDRLQTNLPPRSVGTSA</sequence>
<evidence type="ECO:0000259" key="1">
    <source>
        <dbReference type="Pfam" id="PF18582"/>
    </source>
</evidence>
<accession>X0V4K3</accession>
<feature type="non-terminal residue" evidence="2">
    <location>
        <position position="1"/>
    </location>
</feature>
<feature type="domain" description="Hydrazine synthase alpha subunit middle" evidence="1">
    <location>
        <begin position="104"/>
        <end position="166"/>
    </location>
</feature>
<dbReference type="AlphaFoldDB" id="X0V4K3"/>
<dbReference type="EMBL" id="BARS01022303">
    <property type="protein sequence ID" value="GAG13015.1"/>
    <property type="molecule type" value="Genomic_DNA"/>
</dbReference>
<comment type="caution">
    <text evidence="2">The sequence shown here is derived from an EMBL/GenBank/DDBJ whole genome shotgun (WGS) entry which is preliminary data.</text>
</comment>
<feature type="non-terminal residue" evidence="2">
    <location>
        <position position="270"/>
    </location>
</feature>